<protein>
    <recommendedName>
        <fullName evidence="2">C2H2-type domain-containing protein</fullName>
    </recommendedName>
</protein>
<dbReference type="InterPro" id="IPR035897">
    <property type="entry name" value="Toll_tir_struct_dom_sf"/>
</dbReference>
<dbReference type="PROSITE" id="PS50157">
    <property type="entry name" value="ZINC_FINGER_C2H2_2"/>
    <property type="match status" value="2"/>
</dbReference>
<feature type="domain" description="C2H2-type" evidence="2">
    <location>
        <begin position="67"/>
        <end position="90"/>
    </location>
</feature>
<evidence type="ECO:0000259" key="2">
    <source>
        <dbReference type="PROSITE" id="PS50157"/>
    </source>
</evidence>
<name>A0A7M5UQ35_9CNID</name>
<dbReference type="Gene3D" id="3.30.160.60">
    <property type="entry name" value="Classic Zinc Finger"/>
    <property type="match status" value="1"/>
</dbReference>
<evidence type="ECO:0000313" key="3">
    <source>
        <dbReference type="EnsemblMetazoa" id="CLYHEMP002718.1"/>
    </source>
</evidence>
<organism evidence="3 4">
    <name type="scientific">Clytia hemisphaerica</name>
    <dbReference type="NCBI Taxonomy" id="252671"/>
    <lineage>
        <taxon>Eukaryota</taxon>
        <taxon>Metazoa</taxon>
        <taxon>Cnidaria</taxon>
        <taxon>Hydrozoa</taxon>
        <taxon>Hydroidolina</taxon>
        <taxon>Leptothecata</taxon>
        <taxon>Obeliida</taxon>
        <taxon>Clytiidae</taxon>
        <taxon>Clytia</taxon>
    </lineage>
</organism>
<dbReference type="GO" id="GO:0008270">
    <property type="term" value="F:zinc ion binding"/>
    <property type="evidence" value="ECO:0007669"/>
    <property type="project" value="UniProtKB-KW"/>
</dbReference>
<dbReference type="InterPro" id="IPR000157">
    <property type="entry name" value="TIR_dom"/>
</dbReference>
<sequence length="942" mass="106185">MGTGASKRNISCPVCTQANLTNKDFVEHYRKAHNRKCSKCGLSGFETEESMYRHYDQQHNKMNTGGFLCWKCAETFTDESGLMQHLKSEHNLCLNMSKLSLRSNGEKPSCSECGKVKKNSERLQKHVEKNHRFVCQKCDSKLHFTTLKELLNHGEEAHGSLFQCPIKCTKKFSNVDDFLQHLLKEHNFAFVSSPNHKVDDKHICPQCNETLKANEIFDHVTQNHIDVKPQVYKIKCPKCEDNDAEFETSDKLIDHMREAHDFASKVNLKATKTNAGNKRVKERNQILPKVGDRVLAMWEVSMWQYFHATIKKKIEGQLRYEIDWDDGDTTGRFVNYSNLAVDRAPIAHEIGVGSIILFSQGQYRAGQTQLTGGMRWHQGRITSITKQQNGGTLYSGVHTKTEADGKFSTYKGYSYEFHNLYLNDLRVGPNVFDLLDDDEVSDGECDGVVDAGDVDVYFSCFGNDGDNAYSPKAVADELKSKGISVIQSKDLSNELDAEARLNSMKHANLMMKKAKVFVACISDQYTQNQTCRMEFQFAKSTLKKPVVPIVFGEGREWQLSVVGMLISGELYIEIKEKCDREAKIQSMLTSISSHLDLSKVSNNGDGNTVSGGVDVVDNSKPPDIFISYCWTNSTMAFQSSQIPKAVGSEYADPRLIKKKIDGHGFTTWLDIEQLKSGDQGVGMFEQLANALKDTKMVVAFISDEYANSVNCRMEFQFAFRTIQKPILPVVVGTGEKWKQSVVGIMIGVNDGLEPISLQEIKSNEDFDQSLNSIMKKISDILDKDTIPLDQAPERKSKKPKVGDHIISHHVGHCYYTATVAEYNASTMEYTVTWDDGDTSGRVQKYDQVALDKVPEPDAVGLDSIIFFPQGQYVFNGNRCQRYHEGIVTNIHRNSDGKYLVDGHHTKGADDGKSTRYRDYCYEFKNIRVESVRIAPSALDTMI</sequence>
<dbReference type="PANTHER" id="PTHR47508">
    <property type="entry name" value="SAM DOMAIN-CONTAINING PROTEIN-RELATED"/>
    <property type="match status" value="1"/>
</dbReference>
<dbReference type="Proteomes" id="UP000594262">
    <property type="component" value="Unplaced"/>
</dbReference>
<dbReference type="Pfam" id="PF00096">
    <property type="entry name" value="zf-C2H2"/>
    <property type="match status" value="1"/>
</dbReference>
<dbReference type="SUPFAM" id="SSF52200">
    <property type="entry name" value="Toll/Interleukin receptor TIR domain"/>
    <property type="match status" value="2"/>
</dbReference>
<dbReference type="GO" id="GO:0007165">
    <property type="term" value="P:signal transduction"/>
    <property type="evidence" value="ECO:0007669"/>
    <property type="project" value="InterPro"/>
</dbReference>
<dbReference type="OrthoDB" id="10252328at2759"/>
<dbReference type="PANTHER" id="PTHR47508:SF1">
    <property type="entry name" value="NON-SPECIFIC SERINE_THREONINE PROTEIN KINASE"/>
    <property type="match status" value="1"/>
</dbReference>
<accession>A0A7M5UQ35</accession>
<keyword evidence="1" id="KW-0862">Zinc</keyword>
<evidence type="ECO:0000256" key="1">
    <source>
        <dbReference type="PROSITE-ProRule" id="PRU00042"/>
    </source>
</evidence>
<dbReference type="InterPro" id="IPR013087">
    <property type="entry name" value="Znf_C2H2_type"/>
</dbReference>
<keyword evidence="1" id="KW-0479">Metal-binding</keyword>
<dbReference type="AlphaFoldDB" id="A0A7M5UQ35"/>
<evidence type="ECO:0000313" key="4">
    <source>
        <dbReference type="Proteomes" id="UP000594262"/>
    </source>
</evidence>
<dbReference type="SMART" id="SM00355">
    <property type="entry name" value="ZnF_C2H2"/>
    <property type="match status" value="8"/>
</dbReference>
<keyword evidence="4" id="KW-1185">Reference proteome</keyword>
<keyword evidence="1" id="KW-0863">Zinc-finger</keyword>
<dbReference type="Gene3D" id="2.30.30.140">
    <property type="match status" value="2"/>
</dbReference>
<reference evidence="3" key="1">
    <citation type="submission" date="2021-01" db="UniProtKB">
        <authorList>
            <consortium name="EnsemblMetazoa"/>
        </authorList>
    </citation>
    <scope>IDENTIFICATION</scope>
</reference>
<dbReference type="Gene3D" id="3.40.50.10140">
    <property type="entry name" value="Toll/interleukin-1 receptor homology (TIR) domain"/>
    <property type="match status" value="2"/>
</dbReference>
<feature type="domain" description="C2H2-type" evidence="2">
    <location>
        <begin position="162"/>
        <end position="186"/>
    </location>
</feature>
<dbReference type="PROSITE" id="PS00028">
    <property type="entry name" value="ZINC_FINGER_C2H2_1"/>
    <property type="match status" value="2"/>
</dbReference>
<dbReference type="EnsemblMetazoa" id="CLYHEMT002718.1">
    <property type="protein sequence ID" value="CLYHEMP002718.1"/>
    <property type="gene ID" value="CLYHEMG002718"/>
</dbReference>
<dbReference type="Pfam" id="PF13676">
    <property type="entry name" value="TIR_2"/>
    <property type="match status" value="2"/>
</dbReference>
<proteinExistence type="predicted"/>